<dbReference type="InterPro" id="IPR016186">
    <property type="entry name" value="C-type_lectin-like/link_sf"/>
</dbReference>
<reference evidence="9 10" key="1">
    <citation type="journal article" date="2021" name="Elife">
        <title>Chloroplast acquisition without the gene transfer in kleptoplastic sea slugs, Plakobranchus ocellatus.</title>
        <authorList>
            <person name="Maeda T."/>
            <person name="Takahashi S."/>
            <person name="Yoshida T."/>
            <person name="Shimamura S."/>
            <person name="Takaki Y."/>
            <person name="Nagai Y."/>
            <person name="Toyoda A."/>
            <person name="Suzuki Y."/>
            <person name="Arimoto A."/>
            <person name="Ishii H."/>
            <person name="Satoh N."/>
            <person name="Nishiyama T."/>
            <person name="Hasebe M."/>
            <person name="Maruyama T."/>
            <person name="Minagawa J."/>
            <person name="Obokata J."/>
            <person name="Shigenobu S."/>
        </authorList>
    </citation>
    <scope>NUCLEOTIDE SEQUENCE [LARGE SCALE GENOMIC DNA]</scope>
</reference>
<dbReference type="Proteomes" id="UP000735302">
    <property type="component" value="Unassembled WGS sequence"/>
</dbReference>
<dbReference type="SUPFAM" id="SSF56436">
    <property type="entry name" value="C-type lectin-like"/>
    <property type="match status" value="2"/>
</dbReference>
<gene>
    <name evidence="9" type="ORF">PoB_001790800</name>
</gene>
<dbReference type="EMBL" id="BLXT01002135">
    <property type="protein sequence ID" value="GFN91402.1"/>
    <property type="molecule type" value="Genomic_DNA"/>
</dbReference>
<keyword evidence="3" id="KW-0732">Signal</keyword>
<dbReference type="Gene3D" id="3.10.100.10">
    <property type="entry name" value="Mannose-Binding Protein A, subunit A"/>
    <property type="match status" value="1"/>
</dbReference>
<dbReference type="PANTHER" id="PTHR24269:SF16">
    <property type="entry name" value="PROTEIN SLG1"/>
    <property type="match status" value="1"/>
</dbReference>
<dbReference type="PANTHER" id="PTHR24269">
    <property type="entry name" value="KREMEN PROTEIN"/>
    <property type="match status" value="1"/>
</dbReference>
<evidence type="ECO:0000256" key="2">
    <source>
        <dbReference type="ARBA" id="ARBA00022692"/>
    </source>
</evidence>
<accession>A0AAV3ZAC2</accession>
<proteinExistence type="predicted"/>
<evidence type="ECO:0000313" key="9">
    <source>
        <dbReference type="EMBL" id="GFN91402.1"/>
    </source>
</evidence>
<dbReference type="SMART" id="SM00321">
    <property type="entry name" value="WSC"/>
    <property type="match status" value="1"/>
</dbReference>
<dbReference type="InterPro" id="IPR016187">
    <property type="entry name" value="CTDL_fold"/>
</dbReference>
<dbReference type="InterPro" id="IPR002889">
    <property type="entry name" value="WSC_carb-bd"/>
</dbReference>
<dbReference type="GO" id="GO:0005886">
    <property type="term" value="C:plasma membrane"/>
    <property type="evidence" value="ECO:0007669"/>
    <property type="project" value="TreeGrafter"/>
</dbReference>
<evidence type="ECO:0000256" key="4">
    <source>
        <dbReference type="ARBA" id="ARBA00022989"/>
    </source>
</evidence>
<dbReference type="SMART" id="SM00034">
    <property type="entry name" value="CLECT"/>
    <property type="match status" value="1"/>
</dbReference>
<keyword evidence="6" id="KW-0325">Glycoprotein</keyword>
<feature type="domain" description="C-type lectin" evidence="7">
    <location>
        <begin position="151"/>
        <end position="264"/>
    </location>
</feature>
<organism evidence="9 10">
    <name type="scientific">Plakobranchus ocellatus</name>
    <dbReference type="NCBI Taxonomy" id="259542"/>
    <lineage>
        <taxon>Eukaryota</taxon>
        <taxon>Metazoa</taxon>
        <taxon>Spiralia</taxon>
        <taxon>Lophotrochozoa</taxon>
        <taxon>Mollusca</taxon>
        <taxon>Gastropoda</taxon>
        <taxon>Heterobranchia</taxon>
        <taxon>Euthyneura</taxon>
        <taxon>Panpulmonata</taxon>
        <taxon>Sacoglossa</taxon>
        <taxon>Placobranchoidea</taxon>
        <taxon>Plakobranchidae</taxon>
        <taxon>Plakobranchus</taxon>
    </lineage>
</organism>
<sequence>MHSGIVSSFQGLGAPVAPTPPGAGNAATVCAQVPVANATARGPQEYRGCFDDPEVDAVYTRLYSSMTPQLCMDRCFERGYAYAGLKSGTICECEQLYNPSTSLSKSECNVPCSGDPGQTCGGQGNTEVYTTGLVRPPAPSRCGPGNRGITFQDHCLYLSTAQEGFALAQRTCLRLGGSLSKIDSAEKQAAIVSYLTGVNENVWAGLAHYDDQWVYMDGTPLQGFSSWMSGKDQVDSVRLLRLRADQNFDWDNYGYWDRNMALCDLPLPWVATQDVHTCGLDNAGMRAGDGGLCLATLGAEMNRLQADYKCRVTGGRLAPISTREDKATLNNFLFLYGVKTNVWTGGNGSTPDLGLGFENKYFPNLRDYSPSTKLGALCLLGMYNRQKNPSSIIVIVWAKNGWLLLWRVNKTI</sequence>
<comment type="caution">
    <text evidence="9">The sequence shown here is derived from an EMBL/GenBank/DDBJ whole genome shotgun (WGS) entry which is preliminary data.</text>
</comment>
<evidence type="ECO:0000259" key="8">
    <source>
        <dbReference type="PROSITE" id="PS51212"/>
    </source>
</evidence>
<name>A0AAV3ZAC2_9GAST</name>
<evidence type="ECO:0000256" key="5">
    <source>
        <dbReference type="ARBA" id="ARBA00023136"/>
    </source>
</evidence>
<keyword evidence="10" id="KW-1185">Reference proteome</keyword>
<protein>
    <submittedName>
        <fullName evidence="9">Wsc domain-containing protein 1</fullName>
    </submittedName>
</protein>
<evidence type="ECO:0000256" key="1">
    <source>
        <dbReference type="ARBA" id="ARBA00004167"/>
    </source>
</evidence>
<keyword evidence="5" id="KW-0472">Membrane</keyword>
<keyword evidence="4" id="KW-1133">Transmembrane helix</keyword>
<dbReference type="InterPro" id="IPR001304">
    <property type="entry name" value="C-type_lectin-like"/>
</dbReference>
<evidence type="ECO:0000256" key="6">
    <source>
        <dbReference type="ARBA" id="ARBA00023180"/>
    </source>
</evidence>
<dbReference type="AlphaFoldDB" id="A0AAV3ZAC2"/>
<evidence type="ECO:0000313" key="10">
    <source>
        <dbReference type="Proteomes" id="UP000735302"/>
    </source>
</evidence>
<evidence type="ECO:0000259" key="7">
    <source>
        <dbReference type="PROSITE" id="PS50041"/>
    </source>
</evidence>
<evidence type="ECO:0000256" key="3">
    <source>
        <dbReference type="ARBA" id="ARBA00022729"/>
    </source>
</evidence>
<dbReference type="CDD" id="cd00037">
    <property type="entry name" value="CLECT"/>
    <property type="match status" value="1"/>
</dbReference>
<feature type="domain" description="WSC" evidence="8">
    <location>
        <begin position="43"/>
        <end position="132"/>
    </location>
</feature>
<keyword evidence="2" id="KW-0812">Transmembrane</keyword>
<dbReference type="InterPro" id="IPR051836">
    <property type="entry name" value="Kremen_rcpt"/>
</dbReference>
<dbReference type="Pfam" id="PF01822">
    <property type="entry name" value="WSC"/>
    <property type="match status" value="1"/>
</dbReference>
<dbReference type="PROSITE" id="PS50041">
    <property type="entry name" value="C_TYPE_LECTIN_2"/>
    <property type="match status" value="1"/>
</dbReference>
<dbReference type="PROSITE" id="PS51212">
    <property type="entry name" value="WSC"/>
    <property type="match status" value="1"/>
</dbReference>
<dbReference type="Pfam" id="PF00059">
    <property type="entry name" value="Lectin_C"/>
    <property type="match status" value="1"/>
</dbReference>
<comment type="subcellular location">
    <subcellularLocation>
        <location evidence="1">Membrane</location>
        <topology evidence="1">Single-pass membrane protein</topology>
    </subcellularLocation>
</comment>